<gene>
    <name evidence="2" type="ORF">QYB97_15010</name>
</gene>
<keyword evidence="1" id="KW-1133">Transmembrane helix</keyword>
<sequence>MMHIQQIAIPLLVLIIVIYRRTRQTIGFQFFKPRRLIFRMILFSLIIIGFLANAAMHPRTLFFAVPGLLIGIVLVHFAARHSTFQWKNNQLYYRTHKWIEATVLVLFLGRFLYRYLFLLNNTDWQSIQSIQYGQHFTRDPLTAFVFFILGTYYIVFNAYILKRGKELQKEESPLHPEVL</sequence>
<comment type="caution">
    <text evidence="2">The sequence shown here is derived from an EMBL/GenBank/DDBJ whole genome shotgun (WGS) entry which is preliminary data.</text>
</comment>
<keyword evidence="3" id="KW-1185">Reference proteome</keyword>
<dbReference type="EMBL" id="JAUHTR010000008">
    <property type="protein sequence ID" value="MDN4525793.1"/>
    <property type="molecule type" value="Genomic_DNA"/>
</dbReference>
<feature type="transmembrane region" description="Helical" evidence="1">
    <location>
        <begin position="141"/>
        <end position="161"/>
    </location>
</feature>
<evidence type="ECO:0000313" key="2">
    <source>
        <dbReference type="EMBL" id="MDN4525793.1"/>
    </source>
</evidence>
<name>A0ABT8HYD7_9BACL</name>
<proteinExistence type="predicted"/>
<feature type="transmembrane region" description="Helical" evidence="1">
    <location>
        <begin position="98"/>
        <end position="116"/>
    </location>
</feature>
<dbReference type="RefSeq" id="WP_301166828.1">
    <property type="nucleotide sequence ID" value="NZ_JAUHTR010000008.1"/>
</dbReference>
<keyword evidence="1" id="KW-0812">Transmembrane</keyword>
<evidence type="ECO:0008006" key="4">
    <source>
        <dbReference type="Google" id="ProtNLM"/>
    </source>
</evidence>
<dbReference type="InterPro" id="IPR058247">
    <property type="entry name" value="DUF1453"/>
</dbReference>
<dbReference type="Proteomes" id="UP001172721">
    <property type="component" value="Unassembled WGS sequence"/>
</dbReference>
<dbReference type="Pfam" id="PF07301">
    <property type="entry name" value="DUF1453"/>
    <property type="match status" value="1"/>
</dbReference>
<keyword evidence="1" id="KW-0472">Membrane</keyword>
<accession>A0ABT8HYD7</accession>
<organism evidence="2 3">
    <name type="scientific">Fictibacillus fluitans</name>
    <dbReference type="NCBI Taxonomy" id="3058422"/>
    <lineage>
        <taxon>Bacteria</taxon>
        <taxon>Bacillati</taxon>
        <taxon>Bacillota</taxon>
        <taxon>Bacilli</taxon>
        <taxon>Bacillales</taxon>
        <taxon>Fictibacillaceae</taxon>
        <taxon>Fictibacillus</taxon>
    </lineage>
</organism>
<feature type="transmembrane region" description="Helical" evidence="1">
    <location>
        <begin position="36"/>
        <end position="55"/>
    </location>
</feature>
<evidence type="ECO:0000256" key="1">
    <source>
        <dbReference type="SAM" id="Phobius"/>
    </source>
</evidence>
<evidence type="ECO:0000313" key="3">
    <source>
        <dbReference type="Proteomes" id="UP001172721"/>
    </source>
</evidence>
<feature type="transmembrane region" description="Helical" evidence="1">
    <location>
        <begin position="6"/>
        <end position="22"/>
    </location>
</feature>
<feature type="transmembrane region" description="Helical" evidence="1">
    <location>
        <begin position="61"/>
        <end position="78"/>
    </location>
</feature>
<reference evidence="2" key="1">
    <citation type="submission" date="2023-07" db="EMBL/GenBank/DDBJ databases">
        <title>Fictibacillus sp. isolated from freshwater pond.</title>
        <authorList>
            <person name="Kirdat K."/>
            <person name="Bhat A."/>
            <person name="Mourya A."/>
            <person name="Yadav A."/>
        </authorList>
    </citation>
    <scope>NUCLEOTIDE SEQUENCE</scope>
    <source>
        <strain evidence="2">NE201</strain>
    </source>
</reference>
<protein>
    <recommendedName>
        <fullName evidence="4">DUF1453 domain-containing protein</fullName>
    </recommendedName>
</protein>